<dbReference type="RefSeq" id="WP_160771471.1">
    <property type="nucleotide sequence ID" value="NZ_WTYV01000002.1"/>
</dbReference>
<evidence type="ECO:0000313" key="2">
    <source>
        <dbReference type="EMBL" id="MXO71567.1"/>
    </source>
</evidence>
<accession>A0A844YZQ7</accession>
<reference evidence="2 3" key="1">
    <citation type="submission" date="2019-12" db="EMBL/GenBank/DDBJ databases">
        <title>Genomic-based taxomic classification of the family Erythrobacteraceae.</title>
        <authorList>
            <person name="Xu L."/>
        </authorList>
    </citation>
    <scope>NUCLEOTIDE SEQUENCE [LARGE SCALE GENOMIC DNA]</scope>
    <source>
        <strain evidence="2 3">M0322</strain>
    </source>
</reference>
<dbReference type="InterPro" id="IPR007047">
    <property type="entry name" value="Flp_Fap"/>
</dbReference>
<dbReference type="OrthoDB" id="5325135at2"/>
<dbReference type="EMBL" id="WTYV01000002">
    <property type="protein sequence ID" value="MXO71567.1"/>
    <property type="molecule type" value="Genomic_DNA"/>
</dbReference>
<keyword evidence="1" id="KW-0472">Membrane</keyword>
<gene>
    <name evidence="2" type="ORF">GRI99_07910</name>
</gene>
<protein>
    <submittedName>
        <fullName evidence="2">Flp family type IVb pilin</fullName>
    </submittedName>
</protein>
<keyword evidence="1" id="KW-0812">Transmembrane</keyword>
<evidence type="ECO:0000313" key="3">
    <source>
        <dbReference type="Proteomes" id="UP000466966"/>
    </source>
</evidence>
<dbReference type="AlphaFoldDB" id="A0A844YZQ7"/>
<keyword evidence="3" id="KW-1185">Reference proteome</keyword>
<keyword evidence="1" id="KW-1133">Transmembrane helix</keyword>
<evidence type="ECO:0000256" key="1">
    <source>
        <dbReference type="SAM" id="Phobius"/>
    </source>
</evidence>
<dbReference type="Pfam" id="PF04964">
    <property type="entry name" value="Flp_Fap"/>
    <property type="match status" value="1"/>
</dbReference>
<comment type="caution">
    <text evidence="2">The sequence shown here is derived from an EMBL/GenBank/DDBJ whole genome shotgun (WGS) entry which is preliminary data.</text>
</comment>
<sequence length="62" mass="6653">MIFFRKSFWRRLAQDTRGVTGIEYGLIASLIAMAALTGMDTLGAGVQAKFEGVDSKVSAAVQ</sequence>
<dbReference type="Proteomes" id="UP000466966">
    <property type="component" value="Unassembled WGS sequence"/>
</dbReference>
<name>A0A844YZQ7_9SPHN</name>
<proteinExistence type="predicted"/>
<organism evidence="2 3">
    <name type="scientific">Alteraurantiacibacter buctensis</name>
    <dbReference type="NCBI Taxonomy" id="1503981"/>
    <lineage>
        <taxon>Bacteria</taxon>
        <taxon>Pseudomonadati</taxon>
        <taxon>Pseudomonadota</taxon>
        <taxon>Alphaproteobacteria</taxon>
        <taxon>Sphingomonadales</taxon>
        <taxon>Erythrobacteraceae</taxon>
        <taxon>Alteraurantiacibacter</taxon>
    </lineage>
</organism>
<feature type="transmembrane region" description="Helical" evidence="1">
    <location>
        <begin position="21"/>
        <end position="39"/>
    </location>
</feature>